<dbReference type="EMBL" id="BARU01026610">
    <property type="protein sequence ID" value="GAH64712.1"/>
    <property type="molecule type" value="Genomic_DNA"/>
</dbReference>
<comment type="caution">
    <text evidence="1">The sequence shown here is derived from an EMBL/GenBank/DDBJ whole genome shotgun (WGS) entry which is preliminary data.</text>
</comment>
<accession>X1H5N3</accession>
<reference evidence="1" key="1">
    <citation type="journal article" date="2014" name="Front. Microbiol.">
        <title>High frequency of phylogenetically diverse reductive dehalogenase-homologous genes in deep subseafloor sedimentary metagenomes.</title>
        <authorList>
            <person name="Kawai M."/>
            <person name="Futagami T."/>
            <person name="Toyoda A."/>
            <person name="Takaki Y."/>
            <person name="Nishi S."/>
            <person name="Hori S."/>
            <person name="Arai W."/>
            <person name="Tsubouchi T."/>
            <person name="Morono Y."/>
            <person name="Uchiyama I."/>
            <person name="Ito T."/>
            <person name="Fujiyama A."/>
            <person name="Inagaki F."/>
            <person name="Takami H."/>
        </authorList>
    </citation>
    <scope>NUCLEOTIDE SEQUENCE</scope>
    <source>
        <strain evidence="1">Expedition CK06-06</strain>
    </source>
</reference>
<gene>
    <name evidence="1" type="ORF">S03H2_42719</name>
</gene>
<name>X1H5N3_9ZZZZ</name>
<dbReference type="AlphaFoldDB" id="X1H5N3"/>
<evidence type="ECO:0000313" key="1">
    <source>
        <dbReference type="EMBL" id="GAH64712.1"/>
    </source>
</evidence>
<proteinExistence type="predicted"/>
<protein>
    <submittedName>
        <fullName evidence="1">Uncharacterized protein</fullName>
    </submittedName>
</protein>
<feature type="non-terminal residue" evidence="1">
    <location>
        <position position="1"/>
    </location>
</feature>
<sequence length="36" mass="3679">DHMPASETEGLGACASVLESVLVKSKQTSLADFTGV</sequence>
<organism evidence="1">
    <name type="scientific">marine sediment metagenome</name>
    <dbReference type="NCBI Taxonomy" id="412755"/>
    <lineage>
        <taxon>unclassified sequences</taxon>
        <taxon>metagenomes</taxon>
        <taxon>ecological metagenomes</taxon>
    </lineage>
</organism>